<feature type="domain" description="HTH araC/xylS-type" evidence="4">
    <location>
        <begin position="240"/>
        <end position="340"/>
    </location>
</feature>
<organism evidence="5 6">
    <name type="scientific">Nocardia cerradoensis</name>
    <dbReference type="NCBI Taxonomy" id="85688"/>
    <lineage>
        <taxon>Bacteria</taxon>
        <taxon>Bacillati</taxon>
        <taxon>Actinomycetota</taxon>
        <taxon>Actinomycetes</taxon>
        <taxon>Mycobacteriales</taxon>
        <taxon>Nocardiaceae</taxon>
        <taxon>Nocardia</taxon>
    </lineage>
</organism>
<evidence type="ECO:0000313" key="6">
    <source>
        <dbReference type="Proteomes" id="UP000215506"/>
    </source>
</evidence>
<dbReference type="PROSITE" id="PS01124">
    <property type="entry name" value="HTH_ARAC_FAMILY_2"/>
    <property type="match status" value="1"/>
</dbReference>
<evidence type="ECO:0000313" key="5">
    <source>
        <dbReference type="EMBL" id="OXR41790.1"/>
    </source>
</evidence>
<evidence type="ECO:0000256" key="1">
    <source>
        <dbReference type="ARBA" id="ARBA00023015"/>
    </source>
</evidence>
<dbReference type="Pfam" id="PF12625">
    <property type="entry name" value="Arabinose_bd"/>
    <property type="match status" value="1"/>
</dbReference>
<dbReference type="SUPFAM" id="SSF46689">
    <property type="entry name" value="Homeodomain-like"/>
    <property type="match status" value="1"/>
</dbReference>
<dbReference type="GO" id="GO:0003700">
    <property type="term" value="F:DNA-binding transcription factor activity"/>
    <property type="evidence" value="ECO:0007669"/>
    <property type="project" value="InterPro"/>
</dbReference>
<dbReference type="RefSeq" id="WP_143860253.1">
    <property type="nucleotide sequence ID" value="NZ_NGAF01000017.1"/>
</dbReference>
<evidence type="ECO:0000259" key="4">
    <source>
        <dbReference type="PROSITE" id="PS01124"/>
    </source>
</evidence>
<dbReference type="EMBL" id="NGAF01000017">
    <property type="protein sequence ID" value="OXR41790.1"/>
    <property type="molecule type" value="Genomic_DNA"/>
</dbReference>
<protein>
    <submittedName>
        <fullName evidence="5">Putative HTH-type transcriptional regulator</fullName>
    </submittedName>
</protein>
<comment type="caution">
    <text evidence="5">The sequence shown here is derived from an EMBL/GenBank/DDBJ whole genome shotgun (WGS) entry which is preliminary data.</text>
</comment>
<dbReference type="Proteomes" id="UP000215506">
    <property type="component" value="Unassembled WGS sequence"/>
</dbReference>
<accession>A0A231GYX4</accession>
<dbReference type="InterPro" id="IPR018060">
    <property type="entry name" value="HTH_AraC"/>
</dbReference>
<evidence type="ECO:0000256" key="2">
    <source>
        <dbReference type="ARBA" id="ARBA00023125"/>
    </source>
</evidence>
<dbReference type="PANTHER" id="PTHR47894">
    <property type="entry name" value="HTH-TYPE TRANSCRIPTIONAL REGULATOR GADX"/>
    <property type="match status" value="1"/>
</dbReference>
<gene>
    <name evidence="5" type="ORF">B7C42_06132</name>
</gene>
<dbReference type="Pfam" id="PF12833">
    <property type="entry name" value="HTH_18"/>
    <property type="match status" value="1"/>
</dbReference>
<keyword evidence="6" id="KW-1185">Reference proteome</keyword>
<name>A0A231GYX4_9NOCA</name>
<dbReference type="InterPro" id="IPR032687">
    <property type="entry name" value="AraC-type_N"/>
</dbReference>
<dbReference type="InterPro" id="IPR009057">
    <property type="entry name" value="Homeodomain-like_sf"/>
</dbReference>
<dbReference type="Gene3D" id="1.10.10.60">
    <property type="entry name" value="Homeodomain-like"/>
    <property type="match status" value="1"/>
</dbReference>
<reference evidence="5 6" key="1">
    <citation type="submission" date="2017-07" db="EMBL/GenBank/DDBJ databases">
        <title>First draft Genome Sequence of Nocardia cerradoensis isolated from human infection.</title>
        <authorList>
            <person name="Carrasco G."/>
        </authorList>
    </citation>
    <scope>NUCLEOTIDE SEQUENCE [LARGE SCALE GENOMIC DNA]</scope>
    <source>
        <strain evidence="5 6">CNM20130759</strain>
    </source>
</reference>
<keyword evidence="1" id="KW-0805">Transcription regulation</keyword>
<keyword evidence="2" id="KW-0238">DNA-binding</keyword>
<dbReference type="GO" id="GO:0000976">
    <property type="term" value="F:transcription cis-regulatory region binding"/>
    <property type="evidence" value="ECO:0007669"/>
    <property type="project" value="TreeGrafter"/>
</dbReference>
<dbReference type="SMART" id="SM00342">
    <property type="entry name" value="HTH_ARAC"/>
    <property type="match status" value="1"/>
</dbReference>
<dbReference type="InterPro" id="IPR020449">
    <property type="entry name" value="Tscrpt_reg_AraC-type_HTH"/>
</dbReference>
<keyword evidence="3" id="KW-0804">Transcription</keyword>
<sequence>MVGIGTPSDVLPHGSVSVRMMVSVGIAHGLDEPLLLAGTGIEPADLADEQVRIWPDQEFAVARNLIRALGDRPGLGVQTAAQASLGKAGLVGLAALASATMRDVLNIAVRYQDLVSVSARYHLEESDGDEVALVADGSGIPADLRGYFVEREVALIFVAERALDVTIPAVGLELELGADRAAALAEFTSVDNILSDCPRTALVLPRSFLDLRMPHADSHTANLIERQCREALQVLLDGGWKLSTLVRERLLREPGSVPSMAEVAAELHINVRTLRRQLAAEGASFRGLLNTVRESTAAELLRAGSTVEDVARRLGYAETANFTHAFTRWMGMSPRAYRQSLTRNR</sequence>
<dbReference type="PANTHER" id="PTHR47894:SF1">
    <property type="entry name" value="HTH-TYPE TRANSCRIPTIONAL REGULATOR VQSM"/>
    <property type="match status" value="1"/>
</dbReference>
<dbReference type="AlphaFoldDB" id="A0A231GYX4"/>
<dbReference type="PRINTS" id="PR00032">
    <property type="entry name" value="HTHARAC"/>
</dbReference>
<evidence type="ECO:0000256" key="3">
    <source>
        <dbReference type="ARBA" id="ARBA00023163"/>
    </source>
</evidence>
<dbReference type="GO" id="GO:0005829">
    <property type="term" value="C:cytosol"/>
    <property type="evidence" value="ECO:0007669"/>
    <property type="project" value="TreeGrafter"/>
</dbReference>
<proteinExistence type="predicted"/>